<reference evidence="2 3" key="1">
    <citation type="submission" date="2024-06" db="EMBL/GenBank/DDBJ databases">
        <title>Genomic Encyclopedia of Type Strains, Phase IV (KMG-IV): sequencing the most valuable type-strain genomes for metagenomic binning, comparative biology and taxonomic classification.</title>
        <authorList>
            <person name="Goeker M."/>
        </authorList>
    </citation>
    <scope>NUCLEOTIDE SEQUENCE [LARGE SCALE GENOMIC DNA]</scope>
    <source>
        <strain evidence="2 3">DSM 28102</strain>
    </source>
</reference>
<dbReference type="RefSeq" id="WP_354434123.1">
    <property type="nucleotide sequence ID" value="NZ_JBEPLY010000006.1"/>
</dbReference>
<accession>A0ABV2ICZ8</accession>
<comment type="caution">
    <text evidence="2">The sequence shown here is derived from an EMBL/GenBank/DDBJ whole genome shotgun (WGS) entry which is preliminary data.</text>
</comment>
<feature type="region of interest" description="Disordered" evidence="1">
    <location>
        <begin position="89"/>
        <end position="120"/>
    </location>
</feature>
<dbReference type="Proteomes" id="UP001549164">
    <property type="component" value="Unassembled WGS sequence"/>
</dbReference>
<gene>
    <name evidence="2" type="ORF">ABID12_002052</name>
</gene>
<protein>
    <submittedName>
        <fullName evidence="2">Uncharacterized protein</fullName>
    </submittedName>
</protein>
<evidence type="ECO:0000313" key="2">
    <source>
        <dbReference type="EMBL" id="MET3600107.1"/>
    </source>
</evidence>
<evidence type="ECO:0000313" key="3">
    <source>
        <dbReference type="Proteomes" id="UP001549164"/>
    </source>
</evidence>
<keyword evidence="3" id="KW-1185">Reference proteome</keyword>
<dbReference type="EMBL" id="JBEPLY010000006">
    <property type="protein sequence ID" value="MET3600107.1"/>
    <property type="molecule type" value="Genomic_DNA"/>
</dbReference>
<organism evidence="2 3">
    <name type="scientific">Martelella mangrovi</name>
    <dbReference type="NCBI Taxonomy" id="1397477"/>
    <lineage>
        <taxon>Bacteria</taxon>
        <taxon>Pseudomonadati</taxon>
        <taxon>Pseudomonadota</taxon>
        <taxon>Alphaproteobacteria</taxon>
        <taxon>Hyphomicrobiales</taxon>
        <taxon>Aurantimonadaceae</taxon>
        <taxon>Martelella</taxon>
    </lineage>
</organism>
<proteinExistence type="predicted"/>
<name>A0ABV2ICZ8_9HYPH</name>
<evidence type="ECO:0000256" key="1">
    <source>
        <dbReference type="SAM" id="MobiDB-lite"/>
    </source>
</evidence>
<sequence>MTTGKDKTAIDLGLAFRGKAAQGSQSRNHIEIDFDRYQHFLDESDMSEAQKQAFLSMLWSIMLGFVDLGFGIHPMQQVCGEDTENLIESPQSKADNKATSANNITKTFANTASGDEPNNL</sequence>